<dbReference type="InterPro" id="IPR001223">
    <property type="entry name" value="Glyco_hydro18_cat"/>
</dbReference>
<dbReference type="PROSITE" id="PS51910">
    <property type="entry name" value="GH18_2"/>
    <property type="match status" value="1"/>
</dbReference>
<dbReference type="PANTHER" id="PTHR45708:SF22">
    <property type="entry name" value="ACIDIC ENDOCHITINASE"/>
    <property type="match status" value="1"/>
</dbReference>
<evidence type="ECO:0000256" key="11">
    <source>
        <dbReference type="ARBA" id="ARBA00023326"/>
    </source>
</evidence>
<dbReference type="GO" id="GO:0008843">
    <property type="term" value="F:endochitinase activity"/>
    <property type="evidence" value="ECO:0007669"/>
    <property type="project" value="UniProtKB-EC"/>
</dbReference>
<organism evidence="14 15">
    <name type="scientific">Ananas comosus</name>
    <name type="common">Pineapple</name>
    <name type="synonym">Ananas ananas</name>
    <dbReference type="NCBI Taxonomy" id="4615"/>
    <lineage>
        <taxon>Eukaryota</taxon>
        <taxon>Viridiplantae</taxon>
        <taxon>Streptophyta</taxon>
        <taxon>Embryophyta</taxon>
        <taxon>Tracheophyta</taxon>
        <taxon>Spermatophyta</taxon>
        <taxon>Magnoliopsida</taxon>
        <taxon>Liliopsida</taxon>
        <taxon>Poales</taxon>
        <taxon>Bromeliaceae</taxon>
        <taxon>Bromelioideae</taxon>
        <taxon>Ananas</taxon>
    </lineage>
</organism>
<reference evidence="14 15" key="1">
    <citation type="journal article" date="2016" name="DNA Res.">
        <title>The draft genome of MD-2 pineapple using hybrid error correction of long reads.</title>
        <authorList>
            <person name="Redwan R.M."/>
            <person name="Saidin A."/>
            <person name="Kumar S.V."/>
        </authorList>
    </citation>
    <scope>NUCLEOTIDE SEQUENCE [LARGE SCALE GENOMIC DNA]</scope>
    <source>
        <strain evidence="15">cv. MD2</strain>
        <tissue evidence="14">Leaf</tissue>
    </source>
</reference>
<evidence type="ECO:0000256" key="2">
    <source>
        <dbReference type="ARBA" id="ARBA00004613"/>
    </source>
</evidence>
<dbReference type="InterPro" id="IPR017853">
    <property type="entry name" value="GH"/>
</dbReference>
<evidence type="ECO:0000256" key="10">
    <source>
        <dbReference type="ARBA" id="ARBA00023277"/>
    </source>
</evidence>
<keyword evidence="11" id="KW-0624">Polysaccharide degradation</keyword>
<evidence type="ECO:0000256" key="7">
    <source>
        <dbReference type="ARBA" id="ARBA00022801"/>
    </source>
</evidence>
<proteinExistence type="inferred from homology"/>
<feature type="region of interest" description="Disordered" evidence="12">
    <location>
        <begin position="1"/>
        <end position="36"/>
    </location>
</feature>
<name>A0A199UTF0_ANACO</name>
<dbReference type="SUPFAM" id="SSF51445">
    <property type="entry name" value="(Trans)glycosidases"/>
    <property type="match status" value="1"/>
</dbReference>
<evidence type="ECO:0000256" key="3">
    <source>
        <dbReference type="ARBA" id="ARBA00009121"/>
    </source>
</evidence>
<keyword evidence="8" id="KW-0146">Chitin degradation</keyword>
<dbReference type="GO" id="GO:0006032">
    <property type="term" value="P:chitin catabolic process"/>
    <property type="evidence" value="ECO:0007669"/>
    <property type="project" value="UniProtKB-KW"/>
</dbReference>
<dbReference type="FunFam" id="3.20.20.80:FF:000015">
    <property type="entry name" value="Acidic endochitinase SE2"/>
    <property type="match status" value="1"/>
</dbReference>
<dbReference type="CDD" id="cd02877">
    <property type="entry name" value="GH18_hevamine_XipI_class_III"/>
    <property type="match status" value="1"/>
</dbReference>
<evidence type="ECO:0000256" key="6">
    <source>
        <dbReference type="ARBA" id="ARBA00022729"/>
    </source>
</evidence>
<sequence length="309" mass="33056">TDPKKKKPLSPKPAPPSSSIPIIPEPDSPSAVQDSREGTLAEACATGLYSYVMIAFLNVFGAGRTPALNLAGHCDASYPGSCAFIGGHVKACQSRNVKVFLALGGAVGSYSLSSSEDAQGVADYLWNSFLGGSSGSRPFGNAAVLDGIDLAIVMGKPDHYDNLAKHLNQHFSTSTSKYYLSAAPQCPYPDKLLGSALNTGLFQFAWVQFYNNPPCEYSARNVQEFKSAWIEWSSSNHIDAVYLGLPAAPNASGSGYVPPAKLVNDVLPIVQGASRYGGIMLWSRYFDIINNYSSNIHKYVATEFSSFAE</sequence>
<keyword evidence="9" id="KW-1015">Disulfide bond</keyword>
<keyword evidence="5" id="KW-0964">Secreted</keyword>
<dbReference type="GO" id="GO:0000272">
    <property type="term" value="P:polysaccharide catabolic process"/>
    <property type="evidence" value="ECO:0007669"/>
    <property type="project" value="UniProtKB-KW"/>
</dbReference>
<dbReference type="Gene3D" id="3.20.20.80">
    <property type="entry name" value="Glycosidases"/>
    <property type="match status" value="1"/>
</dbReference>
<dbReference type="InterPro" id="IPR050542">
    <property type="entry name" value="Glycosyl_Hydrlase18_Chitinase"/>
</dbReference>
<dbReference type="PANTHER" id="PTHR45708">
    <property type="entry name" value="ENDOCHITINASE"/>
    <property type="match status" value="1"/>
</dbReference>
<feature type="domain" description="GH18" evidence="13">
    <location>
        <begin position="26"/>
        <end position="303"/>
    </location>
</feature>
<dbReference type="Pfam" id="PF00704">
    <property type="entry name" value="Glyco_hydro_18"/>
    <property type="match status" value="1"/>
</dbReference>
<keyword evidence="6" id="KW-0732">Signal</keyword>
<keyword evidence="7" id="KW-0378">Hydrolase</keyword>
<dbReference type="STRING" id="4615.A0A199UTF0"/>
<evidence type="ECO:0000256" key="4">
    <source>
        <dbReference type="ARBA" id="ARBA00012729"/>
    </source>
</evidence>
<feature type="non-terminal residue" evidence="14">
    <location>
        <position position="1"/>
    </location>
</feature>
<comment type="subcellular location">
    <subcellularLocation>
        <location evidence="2">Secreted</location>
    </subcellularLocation>
</comment>
<evidence type="ECO:0000256" key="12">
    <source>
        <dbReference type="SAM" id="MobiDB-lite"/>
    </source>
</evidence>
<evidence type="ECO:0000259" key="13">
    <source>
        <dbReference type="PROSITE" id="PS51910"/>
    </source>
</evidence>
<evidence type="ECO:0000256" key="1">
    <source>
        <dbReference type="ARBA" id="ARBA00000822"/>
    </source>
</evidence>
<comment type="similarity">
    <text evidence="3">Belongs to the glycosyl hydrolase 18 family. Chitinase class II subfamily.</text>
</comment>
<dbReference type="AlphaFoldDB" id="A0A199UTF0"/>
<evidence type="ECO:0000256" key="8">
    <source>
        <dbReference type="ARBA" id="ARBA00023024"/>
    </source>
</evidence>
<evidence type="ECO:0000313" key="14">
    <source>
        <dbReference type="EMBL" id="OAY68068.1"/>
    </source>
</evidence>
<evidence type="ECO:0000256" key="5">
    <source>
        <dbReference type="ARBA" id="ARBA00022525"/>
    </source>
</evidence>
<dbReference type="InterPro" id="IPR045321">
    <property type="entry name" value="Cts1-like"/>
</dbReference>
<dbReference type="Proteomes" id="UP000092600">
    <property type="component" value="Unassembled WGS sequence"/>
</dbReference>
<gene>
    <name evidence="14" type="ORF">ACMD2_25829</name>
</gene>
<dbReference type="GO" id="GO:0005576">
    <property type="term" value="C:extracellular region"/>
    <property type="evidence" value="ECO:0007669"/>
    <property type="project" value="UniProtKB-SubCell"/>
</dbReference>
<protein>
    <recommendedName>
        <fullName evidence="4">chitinase</fullName>
        <ecNumber evidence="4">3.2.1.14</ecNumber>
    </recommendedName>
</protein>
<feature type="compositionally biased region" description="Pro residues" evidence="12">
    <location>
        <begin position="10"/>
        <end position="27"/>
    </location>
</feature>
<evidence type="ECO:0000313" key="15">
    <source>
        <dbReference type="Proteomes" id="UP000092600"/>
    </source>
</evidence>
<dbReference type="EC" id="3.2.1.14" evidence="4"/>
<evidence type="ECO:0000256" key="9">
    <source>
        <dbReference type="ARBA" id="ARBA00023157"/>
    </source>
</evidence>
<dbReference type="EMBL" id="LSRQ01005127">
    <property type="protein sequence ID" value="OAY68068.1"/>
    <property type="molecule type" value="Genomic_DNA"/>
</dbReference>
<comment type="caution">
    <text evidence="14">The sequence shown here is derived from an EMBL/GenBank/DDBJ whole genome shotgun (WGS) entry which is preliminary data.</text>
</comment>
<accession>A0A199UTF0</accession>
<keyword evidence="10" id="KW-0119">Carbohydrate metabolism</keyword>
<comment type="catalytic activity">
    <reaction evidence="1">
        <text>Random endo-hydrolysis of N-acetyl-beta-D-glucosaminide (1-&gt;4)-beta-linkages in chitin and chitodextrins.</text>
        <dbReference type="EC" id="3.2.1.14"/>
    </reaction>
</comment>